<feature type="non-terminal residue" evidence="2">
    <location>
        <position position="1"/>
    </location>
</feature>
<protein>
    <submittedName>
        <fullName evidence="2">Deoxycytidine triphosphate deaminase</fullName>
        <ecNumber evidence="2">3.5.4.13</ecNumber>
    </submittedName>
</protein>
<sequence>VRPLDTRTRARRRHDRAVRGVAARRRVHQLRPVLLRLRRARVGRVQAVHQCRQRPRRPEGLQGQQLRRPADGRVHHPAQQLRARPHSGIFPRSPRRARHLPRQVDLCALRDHRQRDPARTQLGRPCHAGVLEHDAAPREDLRQRGRVPVPVPAGERAVRGQLRRPRRQISGAARGDAAQAL</sequence>
<proteinExistence type="predicted"/>
<feature type="compositionally biased region" description="Basic residues" evidence="1">
    <location>
        <begin position="9"/>
        <end position="20"/>
    </location>
</feature>
<feature type="non-terminal residue" evidence="2">
    <location>
        <position position="181"/>
    </location>
</feature>
<dbReference type="AlphaFoldDB" id="A0A6J4SQG6"/>
<feature type="region of interest" description="Disordered" evidence="1">
    <location>
        <begin position="115"/>
        <end position="181"/>
    </location>
</feature>
<evidence type="ECO:0000256" key="1">
    <source>
        <dbReference type="SAM" id="MobiDB-lite"/>
    </source>
</evidence>
<dbReference type="GO" id="GO:0008829">
    <property type="term" value="F:dCTP deaminase activity"/>
    <property type="evidence" value="ECO:0007669"/>
    <property type="project" value="UniProtKB-EC"/>
</dbReference>
<feature type="region of interest" description="Disordered" evidence="1">
    <location>
        <begin position="48"/>
        <end position="97"/>
    </location>
</feature>
<organism evidence="2">
    <name type="scientific">uncultured Sphingomonadaceae bacterium</name>
    <dbReference type="NCBI Taxonomy" id="169976"/>
    <lineage>
        <taxon>Bacteria</taxon>
        <taxon>Pseudomonadati</taxon>
        <taxon>Pseudomonadota</taxon>
        <taxon>Alphaproteobacteria</taxon>
        <taxon>Sphingomonadales</taxon>
        <taxon>Sphingomonadaceae</taxon>
        <taxon>environmental samples</taxon>
    </lineage>
</organism>
<feature type="compositionally biased region" description="Basic and acidic residues" evidence="1">
    <location>
        <begin position="130"/>
        <end position="143"/>
    </location>
</feature>
<evidence type="ECO:0000313" key="2">
    <source>
        <dbReference type="EMBL" id="CAA9502397.1"/>
    </source>
</evidence>
<accession>A0A6J4SQG6</accession>
<reference evidence="2" key="1">
    <citation type="submission" date="2020-02" db="EMBL/GenBank/DDBJ databases">
        <authorList>
            <person name="Meier V. D."/>
        </authorList>
    </citation>
    <scope>NUCLEOTIDE SEQUENCE</scope>
    <source>
        <strain evidence="2">AVDCRST_MAG91</strain>
    </source>
</reference>
<name>A0A6J4SQG6_9SPHN</name>
<keyword evidence="2" id="KW-0378">Hydrolase</keyword>
<dbReference type="EMBL" id="CADCVX010000242">
    <property type="protein sequence ID" value="CAA9502397.1"/>
    <property type="molecule type" value="Genomic_DNA"/>
</dbReference>
<gene>
    <name evidence="2" type="ORF">AVDCRST_MAG91-1144</name>
</gene>
<dbReference type="EC" id="3.5.4.13" evidence="2"/>
<feature type="region of interest" description="Disordered" evidence="1">
    <location>
        <begin position="1"/>
        <end position="20"/>
    </location>
</feature>